<dbReference type="EMBL" id="CP047170">
    <property type="protein sequence ID" value="QRF69168.1"/>
    <property type="molecule type" value="Genomic_DNA"/>
</dbReference>
<reference evidence="1 2" key="1">
    <citation type="submission" date="2019-12" db="EMBL/GenBank/DDBJ databases">
        <title>Complete Genome Sequence of a Quorum-Sensing Bacterium,Rhodobacteraceae bacterium C31, Isolated from a marine microalgae symbiotic bacteria.</title>
        <authorList>
            <person name="Zhang Y."/>
        </authorList>
    </citation>
    <scope>NUCLEOTIDE SEQUENCE [LARGE SCALE GENOMIC DNA]</scope>
    <source>
        <strain evidence="1 2">C31</strain>
        <plasmid evidence="1 2">p-SCP4</plasmid>
    </source>
</reference>
<accession>A0ABX7FF76</accession>
<evidence type="ECO:0000313" key="2">
    <source>
        <dbReference type="Proteomes" id="UP000596387"/>
    </source>
</evidence>
<keyword evidence="2" id="KW-1185">Reference proteome</keyword>
<dbReference type="RefSeq" id="WP_023849283.1">
    <property type="nucleotide sequence ID" value="NZ_CP047170.1"/>
</dbReference>
<keyword evidence="1" id="KW-0614">Plasmid</keyword>
<sequence length="52" mass="5780">MVLWLWAIFWGNAFVVRDAITSPSISSATSRADRALIMGLIRAAVLTVTLWM</sequence>
<organism evidence="1 2">
    <name type="scientific">Ponticoccus alexandrii</name>
    <dbReference type="NCBI Taxonomy" id="1943633"/>
    <lineage>
        <taxon>Bacteria</taxon>
        <taxon>Pseudomonadati</taxon>
        <taxon>Pseudomonadota</taxon>
        <taxon>Alphaproteobacteria</taxon>
        <taxon>Rhodobacterales</taxon>
        <taxon>Roseobacteraceae</taxon>
        <taxon>Ponticoccus</taxon>
    </lineage>
</organism>
<name>A0ABX7FF76_9RHOB</name>
<geneLocation type="plasmid" evidence="1 2">
    <name>p-SCP4</name>
</geneLocation>
<dbReference type="Proteomes" id="UP000596387">
    <property type="component" value="Plasmid p-SCP4"/>
</dbReference>
<proteinExistence type="predicted"/>
<protein>
    <submittedName>
        <fullName evidence="1">Uncharacterized protein</fullName>
    </submittedName>
</protein>
<gene>
    <name evidence="1" type="ORF">GQA70_22760</name>
</gene>
<evidence type="ECO:0000313" key="1">
    <source>
        <dbReference type="EMBL" id="QRF69168.1"/>
    </source>
</evidence>